<evidence type="ECO:0000313" key="1">
    <source>
        <dbReference type="Proteomes" id="UP000095286"/>
    </source>
</evidence>
<reference evidence="2" key="1">
    <citation type="submission" date="2016-11" db="UniProtKB">
        <authorList>
            <consortium name="WormBaseParasite"/>
        </authorList>
    </citation>
    <scope>IDENTIFICATION</scope>
    <source>
        <strain evidence="2">KR3021</strain>
    </source>
</reference>
<proteinExistence type="predicted"/>
<accession>A0AC35TWY9</accession>
<dbReference type="Proteomes" id="UP000095286">
    <property type="component" value="Unplaced"/>
</dbReference>
<dbReference type="WBParaSite" id="RSKR_0000506200.1">
    <property type="protein sequence ID" value="RSKR_0000506200.1"/>
    <property type="gene ID" value="RSKR_0000506200"/>
</dbReference>
<name>A0AC35TWY9_9BILA</name>
<evidence type="ECO:0000313" key="2">
    <source>
        <dbReference type="WBParaSite" id="RSKR_0000506200.1"/>
    </source>
</evidence>
<protein>
    <submittedName>
        <fullName evidence="2">Uncharacterized protein</fullName>
    </submittedName>
</protein>
<sequence length="423" mass="48918">MHFISEDSECCESDTISIRSDESLMDQISAGNNQRMCFGKQFPNSSLHVDEEYSSKEGNTIDVDTSPALSICSLDSNKLDETSLLDTAFSDNVSYISVDESMEESLDHFIPLPSHAITFQEKMRAAKDHFMKKCRSLENIDYPDHLIPGNQTNRLSSCSVSHFDKQPLTGYLDNFNRFNNNNITNRLQYRESCVAKIEVASPTSQLGLRGILKRTNTNCEMKQPKSVRWSELNKEHIFEKEKAVEESTFNFQRLLNALKEHTLNAIEDKKINRHTDEPITIDRKHTFKKRIILLPKSPMSLLRNLNLQALIAMLDKTYKYKVSFKYTPRRLSLQQWKRVDLIFVDSLASINFHEYKINSGALVNITKQFPIVHLGLEGETYQPGLLGGNLLAYQFPKYDYRIGQHFCDWIKNVIERHRFNRTN</sequence>
<organism evidence="1 2">
    <name type="scientific">Rhabditophanes sp. KR3021</name>
    <dbReference type="NCBI Taxonomy" id="114890"/>
    <lineage>
        <taxon>Eukaryota</taxon>
        <taxon>Metazoa</taxon>
        <taxon>Ecdysozoa</taxon>
        <taxon>Nematoda</taxon>
        <taxon>Chromadorea</taxon>
        <taxon>Rhabditida</taxon>
        <taxon>Tylenchina</taxon>
        <taxon>Panagrolaimomorpha</taxon>
        <taxon>Strongyloidoidea</taxon>
        <taxon>Alloionematidae</taxon>
        <taxon>Rhabditophanes</taxon>
    </lineage>
</organism>